<protein>
    <recommendedName>
        <fullName evidence="10">Nucleobase-ascorbate transporter 12</fullName>
    </recommendedName>
</protein>
<evidence type="ECO:0000313" key="9">
    <source>
        <dbReference type="Proteomes" id="UP001159364"/>
    </source>
</evidence>
<feature type="transmembrane region" description="Helical" evidence="7">
    <location>
        <begin position="290"/>
        <end position="308"/>
    </location>
</feature>
<feature type="transmembrane region" description="Helical" evidence="7">
    <location>
        <begin position="538"/>
        <end position="557"/>
    </location>
</feature>
<dbReference type="InterPro" id="IPR006043">
    <property type="entry name" value="NCS2"/>
</dbReference>
<feature type="transmembrane region" description="Helical" evidence="7">
    <location>
        <begin position="427"/>
        <end position="445"/>
    </location>
</feature>
<evidence type="ECO:0000256" key="2">
    <source>
        <dbReference type="ARBA" id="ARBA00008821"/>
    </source>
</evidence>
<dbReference type="PANTHER" id="PTHR11119">
    <property type="entry name" value="XANTHINE-URACIL / VITAMIN C PERMEASE FAMILY MEMBER"/>
    <property type="match status" value="1"/>
</dbReference>
<feature type="transmembrane region" description="Helical" evidence="7">
    <location>
        <begin position="234"/>
        <end position="252"/>
    </location>
</feature>
<feature type="compositionally biased region" description="Polar residues" evidence="6">
    <location>
        <begin position="41"/>
        <end position="51"/>
    </location>
</feature>
<keyword evidence="4 7" id="KW-1133">Transmembrane helix</keyword>
<reference evidence="8 9" key="1">
    <citation type="submission" date="2021-09" db="EMBL/GenBank/DDBJ databases">
        <title>Genomic insights and catalytic innovation underlie evolution of tropane alkaloids biosynthesis.</title>
        <authorList>
            <person name="Wang Y.-J."/>
            <person name="Tian T."/>
            <person name="Huang J.-P."/>
            <person name="Huang S.-X."/>
        </authorList>
    </citation>
    <scope>NUCLEOTIDE SEQUENCE [LARGE SCALE GENOMIC DNA]</scope>
    <source>
        <strain evidence="8">KIB-2018</strain>
        <tissue evidence="8">Leaf</tissue>
    </source>
</reference>
<dbReference type="Proteomes" id="UP001159364">
    <property type="component" value="Linkage Group LG04"/>
</dbReference>
<comment type="similarity">
    <text evidence="2">Belongs to the nucleobase:cation symporter-2 (NCS2) (TC 2.A.40) family.</text>
</comment>
<keyword evidence="9" id="KW-1185">Reference proteome</keyword>
<evidence type="ECO:0000256" key="6">
    <source>
        <dbReference type="SAM" id="MobiDB-lite"/>
    </source>
</evidence>
<keyword evidence="3 7" id="KW-0812">Transmembrane</keyword>
<feature type="compositionally biased region" description="Polar residues" evidence="6">
    <location>
        <begin position="80"/>
        <end position="94"/>
    </location>
</feature>
<keyword evidence="5 7" id="KW-0472">Membrane</keyword>
<feature type="compositionally biased region" description="Basic and acidic residues" evidence="6">
    <location>
        <begin position="125"/>
        <end position="134"/>
    </location>
</feature>
<feature type="transmembrane region" description="Helical" evidence="7">
    <location>
        <begin position="264"/>
        <end position="283"/>
    </location>
</feature>
<name>A0AAV8TLM9_9ROSI</name>
<feature type="compositionally biased region" description="Basic and acidic residues" evidence="6">
    <location>
        <begin position="95"/>
        <end position="104"/>
    </location>
</feature>
<accession>A0AAV8TLM9</accession>
<feature type="region of interest" description="Disordered" evidence="6">
    <location>
        <begin position="1"/>
        <end position="154"/>
    </location>
</feature>
<feature type="transmembrane region" description="Helical" evidence="7">
    <location>
        <begin position="624"/>
        <end position="644"/>
    </location>
</feature>
<proteinExistence type="inferred from homology"/>
<evidence type="ECO:0000313" key="8">
    <source>
        <dbReference type="EMBL" id="KAJ8767747.1"/>
    </source>
</evidence>
<evidence type="ECO:0000256" key="1">
    <source>
        <dbReference type="ARBA" id="ARBA00004141"/>
    </source>
</evidence>
<sequence>MSKSDPKTRPKQGPYLPPPDASPMPPSSWAKRTGFKPKFSGETNASDSGQISLAPKPKERQPDSQPDLEAGRVRAKPSPASATVNGTVGQGNKEQSVKKRRDSDSGGVPKKVSGNGTNGQGPTDAPKRTARNEEVVDVLPQNVEDDGFPGRPSHMKYELRDSPGLVPIGLYGFQHYLSMIGSLILIPLVIVPAMGGTHEDSAMVVSTVLFVSGVTTLLHTSFGSRLPLIQGPSFVYLAPALAIINSPEFLGLNGNNFKHIMKELQGAIIIASTFQALLGYSGLMSLLLRLINPVVVAPTIAAVGLSFYSYGFPIVGNCVEIGAIQILLVIIFALYLRKVSVIGHRIFLIYAVPLALAITWAAAFLLTEAGAYSYKGCDVKVPASNIVTEHCRKHVSRMKYCRVDTSHALRSSPWFRFPYPLQWGTPIFTWKMALVMCFVSIISSVDSVGSYHATSLLVASRPPTPGVLSRGIGLEGLSSILAGLWGTGTGSMTLTENVHTIAVTKMGSRRAIEVGACILILLSLVGKVGGFLASIPQVMVAALLCFMWAMLTALGLSNLRYSEAGSSRNIIIVGLSLFFSLSIPAYFQQYDISPNSNLSVPSYFQPYIVASHGPIRSKYGGLNYLLNTLLSLNMVIAFLVAVILDNTVPGSSQERGVYAWSDVETVRRDPAVTKDYELPFRVGRVFRWVNWVGL</sequence>
<evidence type="ECO:0000256" key="7">
    <source>
        <dbReference type="SAM" id="Phobius"/>
    </source>
</evidence>
<feature type="compositionally biased region" description="Pro residues" evidence="6">
    <location>
        <begin position="15"/>
        <end position="26"/>
    </location>
</feature>
<evidence type="ECO:0000256" key="4">
    <source>
        <dbReference type="ARBA" id="ARBA00022989"/>
    </source>
</evidence>
<feature type="transmembrane region" description="Helical" evidence="7">
    <location>
        <begin position="347"/>
        <end position="366"/>
    </location>
</feature>
<feature type="transmembrane region" description="Helical" evidence="7">
    <location>
        <begin position="511"/>
        <end position="532"/>
    </location>
</feature>
<comment type="subcellular location">
    <subcellularLocation>
        <location evidence="1">Membrane</location>
        <topology evidence="1">Multi-pass membrane protein</topology>
    </subcellularLocation>
</comment>
<comment type="caution">
    <text evidence="8">The sequence shown here is derived from an EMBL/GenBank/DDBJ whole genome shotgun (WGS) entry which is preliminary data.</text>
</comment>
<dbReference type="EMBL" id="JAIWQS010000004">
    <property type="protein sequence ID" value="KAJ8767747.1"/>
    <property type="molecule type" value="Genomic_DNA"/>
</dbReference>
<dbReference type="GO" id="GO:0022857">
    <property type="term" value="F:transmembrane transporter activity"/>
    <property type="evidence" value="ECO:0007669"/>
    <property type="project" value="InterPro"/>
</dbReference>
<feature type="transmembrane region" description="Helical" evidence="7">
    <location>
        <begin position="569"/>
        <end position="587"/>
    </location>
</feature>
<dbReference type="AlphaFoldDB" id="A0AAV8TLM9"/>
<evidence type="ECO:0008006" key="10">
    <source>
        <dbReference type="Google" id="ProtNLM"/>
    </source>
</evidence>
<feature type="transmembrane region" description="Helical" evidence="7">
    <location>
        <begin position="201"/>
        <end position="222"/>
    </location>
</feature>
<organism evidence="8 9">
    <name type="scientific">Erythroxylum novogranatense</name>
    <dbReference type="NCBI Taxonomy" id="1862640"/>
    <lineage>
        <taxon>Eukaryota</taxon>
        <taxon>Viridiplantae</taxon>
        <taxon>Streptophyta</taxon>
        <taxon>Embryophyta</taxon>
        <taxon>Tracheophyta</taxon>
        <taxon>Spermatophyta</taxon>
        <taxon>Magnoliopsida</taxon>
        <taxon>eudicotyledons</taxon>
        <taxon>Gunneridae</taxon>
        <taxon>Pentapetalae</taxon>
        <taxon>rosids</taxon>
        <taxon>fabids</taxon>
        <taxon>Malpighiales</taxon>
        <taxon>Erythroxylaceae</taxon>
        <taxon>Erythroxylum</taxon>
    </lineage>
</organism>
<feature type="transmembrane region" description="Helical" evidence="7">
    <location>
        <begin position="314"/>
        <end position="335"/>
    </location>
</feature>
<dbReference type="GO" id="GO:0016020">
    <property type="term" value="C:membrane"/>
    <property type="evidence" value="ECO:0007669"/>
    <property type="project" value="UniProtKB-SubCell"/>
</dbReference>
<evidence type="ECO:0000256" key="3">
    <source>
        <dbReference type="ARBA" id="ARBA00022692"/>
    </source>
</evidence>
<evidence type="ECO:0000256" key="5">
    <source>
        <dbReference type="ARBA" id="ARBA00023136"/>
    </source>
</evidence>
<dbReference type="Pfam" id="PF00860">
    <property type="entry name" value="Xan_ur_permease"/>
    <property type="match status" value="1"/>
</dbReference>
<gene>
    <name evidence="8" type="ORF">K2173_020687</name>
</gene>